<feature type="region of interest" description="Disordered" evidence="1">
    <location>
        <begin position="1198"/>
        <end position="1217"/>
    </location>
</feature>
<feature type="region of interest" description="Disordered" evidence="1">
    <location>
        <begin position="1169"/>
        <end position="1192"/>
    </location>
</feature>
<feature type="compositionally biased region" description="Polar residues" evidence="1">
    <location>
        <begin position="458"/>
        <end position="468"/>
    </location>
</feature>
<gene>
    <name evidence="2" type="ORF">E8E12_004045</name>
</gene>
<reference evidence="2" key="1">
    <citation type="submission" date="2019-04" db="EMBL/GenBank/DDBJ databases">
        <title>Sequencing of skin fungus with MAO and IRED activity.</title>
        <authorList>
            <person name="Marsaioli A.J."/>
            <person name="Bonatto J.M.C."/>
            <person name="Reis Junior O."/>
        </authorList>
    </citation>
    <scope>NUCLEOTIDE SEQUENCE</scope>
    <source>
        <strain evidence="2">28M1</strain>
    </source>
</reference>
<feature type="compositionally biased region" description="Low complexity" evidence="1">
    <location>
        <begin position="528"/>
        <end position="567"/>
    </location>
</feature>
<feature type="compositionally biased region" description="Low complexity" evidence="1">
    <location>
        <begin position="432"/>
        <end position="450"/>
    </location>
</feature>
<feature type="compositionally biased region" description="Low complexity" evidence="1">
    <location>
        <begin position="300"/>
        <end position="319"/>
    </location>
</feature>
<feature type="compositionally biased region" description="Polar residues" evidence="1">
    <location>
        <begin position="394"/>
        <end position="403"/>
    </location>
</feature>
<feature type="compositionally biased region" description="Polar residues" evidence="1">
    <location>
        <begin position="1175"/>
        <end position="1192"/>
    </location>
</feature>
<dbReference type="EMBL" id="SWKV01000006">
    <property type="protein sequence ID" value="KAF3045439.1"/>
    <property type="molecule type" value="Genomic_DNA"/>
</dbReference>
<feature type="compositionally biased region" description="Basic and acidic residues" evidence="1">
    <location>
        <begin position="492"/>
        <end position="507"/>
    </location>
</feature>
<sequence length="1570" mass="170162">MASYKSQYGPPRRIEDSTPTTRLPKRLITPTASTSQLPTNSNHSKLQKRRPSRDEPAQSERGLSNQREPTRKVSSRQAPITTGASIIPAPGFSSYKARSASSSTRLPKLEVHANPRTPSLVSGSSASTIESPRSNVLRRKQPSVGVASSRHALRTRDDSMSSQEGASQFDGNPAKFKDPFVTDSVFGISLPPSSNVLAPSNPELESPHHGLYDEIGPLDIYPVPTPHYATSATPSTRYTESPGAFSTSSTATSMTSYSPATAISKSGYRVRQVSPLESRPPVSRNRAPEEPSIRTTHGLSTVRESSTSSSSASTVVAETGKMETAKQQLPAVPQSPPMLRPAPAVRTITRIQPVPELAHLADPSPVSPPKSRRPSRPSRDGTPEIHGLRDPSPIIQSNMTSFPSHHRRTSSTESKFASLSAARSRMAVPTKPSSRNPSPVPSSSIPTTSSALRRGTTPDAQKQNDALRSSTLPTPAPASSPSKRFGIFSRRTKTDPAPHLSKSESKLVRKGPAAGTGHEGYGRHAARGRSSSSIGASIGRSASAGTTSESLTQTPSTRKSSMTSTTSGEMDDFFLNRLNPVILRGAGSSSELTRSPEPMSSSISLDVSPRIKQPMGNTTSITAEPANDNPRPRLLPSAMPNTTCSASPAKKLLSRPSESEDDSKKSFLPTLASRRISRTVQPVEGSFSRTRSRNVSKTRKDSVNDEGSWLRSSKKSKTEKEKERPKPSKWNFFSRAHAVPRVQTSVSQETKTTSPGLGSRSVAHYAFMDAQDSLNMEDIEQMMKEAAGNTDTESVLSDNDSMRKERMQSMLLPPKPILPAFAPLSRPASPKVVLRSDQSPQRYTDPTVHTDVQPVPESSPRHSQAGTIFDLSPPSSPITQPAAHDETAPEIKPSVVAFELPQQASPIVEDVQAPATVTTRPPPRPSRLPQVGRIPQVVSSRGKPRKPTSRSFSRPFVSDQPQTRPTALPRTSFDSIGSVVATAGPIEPFPILQGLGALSHGSAIATISPSFDESRQSEFFKFPPRKDSEVSYSSSSGVWSFGPVAGTAIIPPPDAPFSDDELWNEYDDLLDQVVSPGGTIRKVPSRRQDPSLQPPPLNHKSSCVSVLSGNSEMGASVPSVHIRRSRLLAALYASQSPTSSMALSDVINDYGDRKLSVVDSATGRLSLPLSPSLSTVSAQRPSARTSLPTSISAGDRLSKTTITSRSDKDRNSTSAARYRDTRHMDFAEAQAFGHASMTDLRFGALMTSKWLSFGRVLFSPVHFQLKDVNEDRVLVIDGTGKDWSFYCALTYEKAAVYDLGPAPSTPPSTDRKSALPNHRHIRHTSLTDPLPYPQNFFACVVLRFPSAQPSSTHNFLLSEAKRVLRPGGYLEFSVLDLDLVNMGNCARRAVRQLKMDIHRVEDSISLRNISDEIIAGLGRKRFVECKSCVVGVPVAGNLPTPNDINHPMRKNSTASSRKRADSNLNPASLPKFEPSFSDLLNTSNPSESTDKGIADKVARVGRWWYSRCYESIVLPDNEGPDAALSSDLLKNSIWRDKKLISECEELGTTFRMLIGYAQKPEVSLRRHVSV</sequence>
<dbReference type="InterPro" id="IPR029063">
    <property type="entry name" value="SAM-dependent_MTases_sf"/>
</dbReference>
<evidence type="ECO:0008006" key="4">
    <source>
        <dbReference type="Google" id="ProtNLM"/>
    </source>
</evidence>
<feature type="compositionally biased region" description="Polar residues" evidence="1">
    <location>
        <begin position="160"/>
        <end position="170"/>
    </location>
</feature>
<dbReference type="Proteomes" id="UP000758155">
    <property type="component" value="Unassembled WGS sequence"/>
</dbReference>
<feature type="compositionally biased region" description="Basic and acidic residues" evidence="1">
    <location>
        <begin position="377"/>
        <end position="389"/>
    </location>
</feature>
<dbReference type="SUPFAM" id="SSF53335">
    <property type="entry name" value="S-adenosyl-L-methionine-dependent methyltransferases"/>
    <property type="match status" value="1"/>
</dbReference>
<evidence type="ECO:0000313" key="3">
    <source>
        <dbReference type="Proteomes" id="UP000758155"/>
    </source>
</evidence>
<feature type="region of interest" description="Disordered" evidence="1">
    <location>
        <begin position="1077"/>
        <end position="1099"/>
    </location>
</feature>
<feature type="region of interest" description="Disordered" evidence="1">
    <location>
        <begin position="587"/>
        <end position="730"/>
    </location>
</feature>
<keyword evidence="3" id="KW-1185">Reference proteome</keyword>
<feature type="compositionally biased region" description="Low complexity" evidence="1">
    <location>
        <begin position="93"/>
        <end position="103"/>
    </location>
</feature>
<comment type="caution">
    <text evidence="2">The sequence shown here is derived from an EMBL/GenBank/DDBJ whole genome shotgun (WGS) entry which is preliminary data.</text>
</comment>
<feature type="compositionally biased region" description="Polar residues" evidence="1">
    <location>
        <begin position="75"/>
        <end position="84"/>
    </location>
</feature>
<accession>A0A9P4WZ28</accession>
<evidence type="ECO:0000256" key="1">
    <source>
        <dbReference type="SAM" id="MobiDB-lite"/>
    </source>
</evidence>
<organism evidence="2 3">
    <name type="scientific">Didymella heteroderae</name>
    <dbReference type="NCBI Taxonomy" id="1769908"/>
    <lineage>
        <taxon>Eukaryota</taxon>
        <taxon>Fungi</taxon>
        <taxon>Dikarya</taxon>
        <taxon>Ascomycota</taxon>
        <taxon>Pezizomycotina</taxon>
        <taxon>Dothideomycetes</taxon>
        <taxon>Pleosporomycetidae</taxon>
        <taxon>Pleosporales</taxon>
        <taxon>Pleosporineae</taxon>
        <taxon>Didymellaceae</taxon>
        <taxon>Didymella</taxon>
    </lineage>
</organism>
<feature type="compositionally biased region" description="Low complexity" evidence="1">
    <location>
        <begin position="469"/>
        <end position="482"/>
    </location>
</feature>
<feature type="region of interest" description="Disordered" evidence="1">
    <location>
        <begin position="356"/>
        <end position="571"/>
    </location>
</feature>
<evidence type="ECO:0000313" key="2">
    <source>
        <dbReference type="EMBL" id="KAF3045439.1"/>
    </source>
</evidence>
<feature type="compositionally biased region" description="Basic and acidic residues" evidence="1">
    <location>
        <begin position="1205"/>
        <end position="1217"/>
    </location>
</feature>
<protein>
    <recommendedName>
        <fullName evidence="4">Methyltransferase type 11 domain-containing protein</fullName>
    </recommendedName>
</protein>
<name>A0A9P4WZ28_9PLEO</name>
<dbReference type="Gene3D" id="3.40.50.150">
    <property type="entry name" value="Vaccinia Virus protein VP39"/>
    <property type="match status" value="1"/>
</dbReference>
<feature type="compositionally biased region" description="Polar residues" evidence="1">
    <location>
        <begin position="30"/>
        <end position="44"/>
    </location>
</feature>
<proteinExistence type="predicted"/>
<feature type="region of interest" description="Disordered" evidence="1">
    <location>
        <begin position="822"/>
        <end position="864"/>
    </location>
</feature>
<feature type="compositionally biased region" description="Polar residues" evidence="1">
    <location>
        <begin position="587"/>
        <end position="605"/>
    </location>
</feature>
<feature type="compositionally biased region" description="Low complexity" evidence="1">
    <location>
        <begin position="244"/>
        <end position="262"/>
    </location>
</feature>
<feature type="region of interest" description="Disordered" evidence="1">
    <location>
        <begin position="231"/>
        <end position="340"/>
    </location>
</feature>
<dbReference type="OrthoDB" id="5382952at2759"/>
<feature type="region of interest" description="Disordered" evidence="1">
    <location>
        <begin position="1440"/>
        <end position="1471"/>
    </location>
</feature>
<feature type="compositionally biased region" description="Polar residues" evidence="1">
    <location>
        <begin position="116"/>
        <end position="134"/>
    </location>
</feature>
<feature type="region of interest" description="Disordered" evidence="1">
    <location>
        <begin position="1"/>
        <end position="175"/>
    </location>
</feature>
<feature type="region of interest" description="Disordered" evidence="1">
    <location>
        <begin position="913"/>
        <end position="971"/>
    </location>
</feature>
<feature type="compositionally biased region" description="Basic and acidic residues" evidence="1">
    <location>
        <begin position="716"/>
        <end position="726"/>
    </location>
</feature>